<evidence type="ECO:0000313" key="2">
    <source>
        <dbReference type="EMBL" id="OQV17765.1"/>
    </source>
</evidence>
<dbReference type="Pfam" id="PF05368">
    <property type="entry name" value="NmrA"/>
    <property type="match status" value="1"/>
</dbReference>
<organism evidence="2 3">
    <name type="scientific">Hypsibius exemplaris</name>
    <name type="common">Freshwater tardigrade</name>
    <dbReference type="NCBI Taxonomy" id="2072580"/>
    <lineage>
        <taxon>Eukaryota</taxon>
        <taxon>Metazoa</taxon>
        <taxon>Ecdysozoa</taxon>
        <taxon>Tardigrada</taxon>
        <taxon>Eutardigrada</taxon>
        <taxon>Parachela</taxon>
        <taxon>Hypsibioidea</taxon>
        <taxon>Hypsibiidae</taxon>
        <taxon>Hypsibius</taxon>
    </lineage>
</organism>
<comment type="caution">
    <text evidence="2">The sequence shown here is derived from an EMBL/GenBank/DDBJ whole genome shotgun (WGS) entry which is preliminary data.</text>
</comment>
<dbReference type="Gene3D" id="3.90.25.10">
    <property type="entry name" value="UDP-galactose 4-epimerase, domain 1"/>
    <property type="match status" value="1"/>
</dbReference>
<dbReference type="AlphaFoldDB" id="A0A1W0WRD2"/>
<dbReference type="InterPro" id="IPR051604">
    <property type="entry name" value="Ergot_Alk_Oxidoreductase"/>
</dbReference>
<keyword evidence="3" id="KW-1185">Reference proteome</keyword>
<protein>
    <recommendedName>
        <fullName evidence="1">NmrA-like domain-containing protein</fullName>
    </recommendedName>
</protein>
<gene>
    <name evidence="2" type="ORF">BV898_08222</name>
</gene>
<proteinExistence type="predicted"/>
<dbReference type="PANTHER" id="PTHR43162">
    <property type="match status" value="1"/>
</dbReference>
<dbReference type="Proteomes" id="UP000192578">
    <property type="component" value="Unassembled WGS sequence"/>
</dbReference>
<feature type="domain" description="NmrA-like" evidence="1">
    <location>
        <begin position="8"/>
        <end position="223"/>
    </location>
</feature>
<dbReference type="EMBL" id="MTYJ01000057">
    <property type="protein sequence ID" value="OQV17765.1"/>
    <property type="molecule type" value="Genomic_DNA"/>
</dbReference>
<sequence>MASEGKPIILVIGSTGKTGQHLIKNLEQYSKVLTVRYSSRRKEQVEKWKKEGRDAVLLDLDDPSTFALALFGVERLFLCTGYTVAMLTQSKTIVDAARRANVQHIVHLGVFTDRETTDPHFAWHDLVESYIEASGIAWTHLHPNFFMENLFAPSFEENNTILDFLGGTRVGWVAAADIASVAAVALREGPKKHGRKNYWLSSDVLTMAEAAKVLGEVLGKTFAVADKSKDADFDRHFASSPVWNERWYLEGVRICLKQIRNGELGYLAALKDDVAFVTGQPSLKLREWATQNKEALLERFK</sequence>
<dbReference type="SUPFAM" id="SSF51735">
    <property type="entry name" value="NAD(P)-binding Rossmann-fold domains"/>
    <property type="match status" value="1"/>
</dbReference>
<dbReference type="Gene3D" id="3.40.50.720">
    <property type="entry name" value="NAD(P)-binding Rossmann-like Domain"/>
    <property type="match status" value="1"/>
</dbReference>
<dbReference type="InterPro" id="IPR036291">
    <property type="entry name" value="NAD(P)-bd_dom_sf"/>
</dbReference>
<evidence type="ECO:0000313" key="3">
    <source>
        <dbReference type="Proteomes" id="UP000192578"/>
    </source>
</evidence>
<dbReference type="PANTHER" id="PTHR43162:SF1">
    <property type="entry name" value="PRESTALK A DIFFERENTIATION PROTEIN A"/>
    <property type="match status" value="1"/>
</dbReference>
<accession>A0A1W0WRD2</accession>
<dbReference type="InterPro" id="IPR008030">
    <property type="entry name" value="NmrA-like"/>
</dbReference>
<reference evidence="3" key="1">
    <citation type="submission" date="2017-01" db="EMBL/GenBank/DDBJ databases">
        <title>Comparative genomics of anhydrobiosis in the tardigrade Hypsibius dujardini.</title>
        <authorList>
            <person name="Yoshida Y."/>
            <person name="Koutsovoulos G."/>
            <person name="Laetsch D."/>
            <person name="Stevens L."/>
            <person name="Kumar S."/>
            <person name="Horikawa D."/>
            <person name="Ishino K."/>
            <person name="Komine S."/>
            <person name="Tomita M."/>
            <person name="Blaxter M."/>
            <person name="Arakawa K."/>
        </authorList>
    </citation>
    <scope>NUCLEOTIDE SEQUENCE [LARGE SCALE GENOMIC DNA]</scope>
    <source>
        <strain evidence="3">Z151</strain>
    </source>
</reference>
<name>A0A1W0WRD2_HYPEX</name>
<dbReference type="OrthoDB" id="300709at2759"/>
<evidence type="ECO:0000259" key="1">
    <source>
        <dbReference type="Pfam" id="PF05368"/>
    </source>
</evidence>